<evidence type="ECO:0000256" key="2">
    <source>
        <dbReference type="ARBA" id="ARBA00023002"/>
    </source>
</evidence>
<dbReference type="OrthoDB" id="5336600at2759"/>
<evidence type="ECO:0000313" key="4">
    <source>
        <dbReference type="Proteomes" id="UP000186955"/>
    </source>
</evidence>
<dbReference type="Proteomes" id="UP000186955">
    <property type="component" value="Unassembled WGS sequence"/>
</dbReference>
<reference evidence="3 4" key="1">
    <citation type="submission" date="2016-10" db="EMBL/GenBank/DDBJ databases">
        <title>Genome sequence of the ascomycete fungus Penicillium subrubescens.</title>
        <authorList>
            <person name="De Vries R.P."/>
            <person name="Peng M."/>
            <person name="Dilokpimol A."/>
            <person name="Hilden K."/>
            <person name="Makela M.R."/>
            <person name="Grigoriev I."/>
            <person name="Riley R."/>
            <person name="Granchi Z."/>
        </authorList>
    </citation>
    <scope>NUCLEOTIDE SEQUENCE [LARGE SCALE GENOMIC DNA]</scope>
    <source>
        <strain evidence="3 4">CBS 132785</strain>
    </source>
</reference>
<name>A0A1Q5U079_9EURO</name>
<evidence type="ECO:0000313" key="3">
    <source>
        <dbReference type="EMBL" id="OKP05879.1"/>
    </source>
</evidence>
<dbReference type="STRING" id="1316194.A0A1Q5U079"/>
<keyword evidence="2" id="KW-0560">Oxidoreductase</keyword>
<dbReference type="InterPro" id="IPR002347">
    <property type="entry name" value="SDR_fam"/>
</dbReference>
<dbReference type="SUPFAM" id="SSF51735">
    <property type="entry name" value="NAD(P)-binding Rossmann-fold domains"/>
    <property type="match status" value="1"/>
</dbReference>
<gene>
    <name evidence="3" type="ORF">PENSUB_6599</name>
</gene>
<dbReference type="PANTHER" id="PTHR43669:SF4">
    <property type="entry name" value="SHORT-CHAIN DEHYDROGENASE"/>
    <property type="match status" value="1"/>
</dbReference>
<comment type="similarity">
    <text evidence="1">Belongs to the short-chain dehydrogenases/reductases (SDR) family.</text>
</comment>
<accession>A0A1Q5U079</accession>
<dbReference type="AlphaFoldDB" id="A0A1Q5U079"/>
<organism evidence="3 4">
    <name type="scientific">Penicillium subrubescens</name>
    <dbReference type="NCBI Taxonomy" id="1316194"/>
    <lineage>
        <taxon>Eukaryota</taxon>
        <taxon>Fungi</taxon>
        <taxon>Dikarya</taxon>
        <taxon>Ascomycota</taxon>
        <taxon>Pezizomycotina</taxon>
        <taxon>Eurotiomycetes</taxon>
        <taxon>Eurotiomycetidae</taxon>
        <taxon>Eurotiales</taxon>
        <taxon>Aspergillaceae</taxon>
        <taxon>Penicillium</taxon>
    </lineage>
</organism>
<proteinExistence type="inferred from homology"/>
<dbReference type="GO" id="GO:0016491">
    <property type="term" value="F:oxidoreductase activity"/>
    <property type="evidence" value="ECO:0007669"/>
    <property type="project" value="UniProtKB-KW"/>
</dbReference>
<dbReference type="EMBL" id="MNBE01000602">
    <property type="protein sequence ID" value="OKP05879.1"/>
    <property type="molecule type" value="Genomic_DNA"/>
</dbReference>
<dbReference type="Gene3D" id="3.40.50.720">
    <property type="entry name" value="NAD(P)-binding Rossmann-like Domain"/>
    <property type="match status" value="1"/>
</dbReference>
<comment type="caution">
    <text evidence="3">The sequence shown here is derived from an EMBL/GenBank/DDBJ whole genome shotgun (WGS) entry which is preliminary data.</text>
</comment>
<keyword evidence="4" id="KW-1185">Reference proteome</keyword>
<protein>
    <submittedName>
        <fullName evidence="3">Uncharacterized protein</fullName>
    </submittedName>
</protein>
<dbReference type="InterPro" id="IPR036291">
    <property type="entry name" value="NAD(P)-bd_dom_sf"/>
</dbReference>
<evidence type="ECO:0000256" key="1">
    <source>
        <dbReference type="ARBA" id="ARBA00006484"/>
    </source>
</evidence>
<sequence>MPFTGVVLIIGAGPRIGRSVASRFASNGYKVALVARNLSEGFSSEGYLNIQADLSDPNSVPSVFQTVGKALSVPNIVVFNGANRLITPHDDPLSAPLGTINAARTVGFDSAYIAAQQALQGFRMLPTSTPTAFIYTGNTLNQIAIPGVMPFALGKVAAAMLVEYAANAYGKDGYRFYFVDERKPDGRPAGLQLDGDAHADMFWTLAHEPKQSKWLVTFTKDGGRQAFAGVDFNGNTRHSYDDQFGR</sequence>
<dbReference type="PANTHER" id="PTHR43669">
    <property type="entry name" value="5-KETO-D-GLUCONATE 5-REDUCTASE"/>
    <property type="match status" value="1"/>
</dbReference>
<dbReference type="Pfam" id="PF13561">
    <property type="entry name" value="adh_short_C2"/>
    <property type="match status" value="1"/>
</dbReference>